<evidence type="ECO:0000313" key="2">
    <source>
        <dbReference type="EMBL" id="QQP34861.1"/>
    </source>
</evidence>
<dbReference type="EMBL" id="CP045906">
    <property type="protein sequence ID" value="QQP34861.1"/>
    <property type="molecule type" value="Genomic_DNA"/>
</dbReference>
<name>A0A7T8GNQ9_CALRO</name>
<dbReference type="AlphaFoldDB" id="A0A7T8GNQ9"/>
<proteinExistence type="predicted"/>
<protein>
    <submittedName>
        <fullName evidence="2">Uncharacterized protein</fullName>
    </submittedName>
</protein>
<evidence type="ECO:0000256" key="1">
    <source>
        <dbReference type="SAM" id="MobiDB-lite"/>
    </source>
</evidence>
<sequence>MTSPDEVISRLRDEDAELKTANLNNVVLSEHQFLELFDALRHNDSLNELSMSKHSPRGLCRRQPGMLS</sequence>
<dbReference type="Gene3D" id="3.80.10.10">
    <property type="entry name" value="Ribonuclease Inhibitor"/>
    <property type="match status" value="1"/>
</dbReference>
<dbReference type="OrthoDB" id="2163268at2759"/>
<gene>
    <name evidence="2" type="ORF">FKW44_022901</name>
</gene>
<dbReference type="InterPro" id="IPR032675">
    <property type="entry name" value="LRR_dom_sf"/>
</dbReference>
<evidence type="ECO:0000313" key="3">
    <source>
        <dbReference type="Proteomes" id="UP000595437"/>
    </source>
</evidence>
<feature type="region of interest" description="Disordered" evidence="1">
    <location>
        <begin position="49"/>
        <end position="68"/>
    </location>
</feature>
<organism evidence="2 3">
    <name type="scientific">Caligus rogercresseyi</name>
    <name type="common">Sea louse</name>
    <dbReference type="NCBI Taxonomy" id="217165"/>
    <lineage>
        <taxon>Eukaryota</taxon>
        <taxon>Metazoa</taxon>
        <taxon>Ecdysozoa</taxon>
        <taxon>Arthropoda</taxon>
        <taxon>Crustacea</taxon>
        <taxon>Multicrustacea</taxon>
        <taxon>Hexanauplia</taxon>
        <taxon>Copepoda</taxon>
        <taxon>Siphonostomatoida</taxon>
        <taxon>Caligidae</taxon>
        <taxon>Caligus</taxon>
    </lineage>
</organism>
<accession>A0A7T8GNQ9</accession>
<keyword evidence="3" id="KW-1185">Reference proteome</keyword>
<dbReference type="SUPFAM" id="SSF52047">
    <property type="entry name" value="RNI-like"/>
    <property type="match status" value="1"/>
</dbReference>
<dbReference type="Proteomes" id="UP000595437">
    <property type="component" value="Chromosome 17"/>
</dbReference>
<reference evidence="3" key="1">
    <citation type="submission" date="2021-01" db="EMBL/GenBank/DDBJ databases">
        <title>Caligus Genome Assembly.</title>
        <authorList>
            <person name="Gallardo-Escarate C."/>
        </authorList>
    </citation>
    <scope>NUCLEOTIDE SEQUENCE [LARGE SCALE GENOMIC DNA]</scope>
</reference>